<dbReference type="HOGENOM" id="CLU_001570_5_7_1"/>
<dbReference type="EnsemblMetazoa" id="CapteT39577">
    <property type="protein sequence ID" value="CapteP39577"/>
    <property type="gene ID" value="CapteG39577"/>
</dbReference>
<evidence type="ECO:0000256" key="8">
    <source>
        <dbReference type="RuleBase" id="RU000461"/>
    </source>
</evidence>
<feature type="binding site" description="axial binding residue" evidence="7">
    <location>
        <position position="93"/>
    </location>
    <ligand>
        <name>heme</name>
        <dbReference type="ChEBI" id="CHEBI:30413"/>
    </ligand>
    <ligandPart>
        <name>Fe</name>
        <dbReference type="ChEBI" id="CHEBI:18248"/>
    </ligandPart>
</feature>
<dbReference type="PANTHER" id="PTHR24291">
    <property type="entry name" value="CYTOCHROME P450 FAMILY 4"/>
    <property type="match status" value="1"/>
</dbReference>
<dbReference type="Pfam" id="PF00067">
    <property type="entry name" value="p450"/>
    <property type="match status" value="1"/>
</dbReference>
<dbReference type="OrthoDB" id="1470350at2759"/>
<evidence type="ECO:0008006" key="12">
    <source>
        <dbReference type="Google" id="ProtNLM"/>
    </source>
</evidence>
<keyword evidence="6 8" id="KW-0503">Monooxygenase</keyword>
<evidence type="ECO:0000256" key="6">
    <source>
        <dbReference type="ARBA" id="ARBA00023033"/>
    </source>
</evidence>
<dbReference type="EMBL" id="AMQN01018391">
    <property type="status" value="NOT_ANNOTATED_CDS"/>
    <property type="molecule type" value="Genomic_DNA"/>
</dbReference>
<keyword evidence="5 7" id="KW-0408">Iron</keyword>
<keyword evidence="4 8" id="KW-0560">Oxidoreductase</keyword>
<proteinExistence type="inferred from homology"/>
<dbReference type="OMA" id="CATIAPY"/>
<protein>
    <recommendedName>
        <fullName evidence="12">Cytochrome P450</fullName>
    </recommendedName>
</protein>
<dbReference type="PANTHER" id="PTHR24291:SF50">
    <property type="entry name" value="BIFUNCTIONAL ALBAFLAVENONE MONOOXYGENASE_TERPENE SYNTHASE"/>
    <property type="match status" value="1"/>
</dbReference>
<dbReference type="PROSITE" id="PS00086">
    <property type="entry name" value="CYTOCHROME_P450"/>
    <property type="match status" value="1"/>
</dbReference>
<gene>
    <name evidence="9" type="ORF">CAPTEDRAFT_39577</name>
</gene>
<dbReference type="GO" id="GO:0004497">
    <property type="term" value="F:monooxygenase activity"/>
    <property type="evidence" value="ECO:0007669"/>
    <property type="project" value="UniProtKB-KW"/>
</dbReference>
<keyword evidence="3 7" id="KW-0479">Metal-binding</keyword>
<reference evidence="11" key="1">
    <citation type="submission" date="2012-12" db="EMBL/GenBank/DDBJ databases">
        <authorList>
            <person name="Hellsten U."/>
            <person name="Grimwood J."/>
            <person name="Chapman J.A."/>
            <person name="Shapiro H."/>
            <person name="Aerts A."/>
            <person name="Otillar R.P."/>
            <person name="Terry A.Y."/>
            <person name="Boore J.L."/>
            <person name="Simakov O."/>
            <person name="Marletaz F."/>
            <person name="Cho S.-J."/>
            <person name="Edsinger-Gonzales E."/>
            <person name="Havlak P."/>
            <person name="Kuo D.-H."/>
            <person name="Larsson T."/>
            <person name="Lv J."/>
            <person name="Arendt D."/>
            <person name="Savage R."/>
            <person name="Osoegawa K."/>
            <person name="de Jong P."/>
            <person name="Lindberg D.R."/>
            <person name="Seaver E.C."/>
            <person name="Weisblat D.A."/>
            <person name="Putnam N.H."/>
            <person name="Grigoriev I.V."/>
            <person name="Rokhsar D.S."/>
        </authorList>
    </citation>
    <scope>NUCLEOTIDE SEQUENCE</scope>
    <source>
        <strain evidence="11">I ESC-2004</strain>
    </source>
</reference>
<evidence type="ECO:0000313" key="9">
    <source>
        <dbReference type="EMBL" id="ELU14801.1"/>
    </source>
</evidence>
<dbReference type="InterPro" id="IPR050196">
    <property type="entry name" value="Cytochrome_P450_Monoox"/>
</dbReference>
<evidence type="ECO:0000313" key="11">
    <source>
        <dbReference type="Proteomes" id="UP000014760"/>
    </source>
</evidence>
<keyword evidence="2 7" id="KW-0349">Heme</keyword>
<evidence type="ECO:0000313" key="10">
    <source>
        <dbReference type="EnsemblMetazoa" id="CapteP39577"/>
    </source>
</evidence>
<reference evidence="9 11" key="2">
    <citation type="journal article" date="2013" name="Nature">
        <title>Insights into bilaterian evolution from three spiralian genomes.</title>
        <authorList>
            <person name="Simakov O."/>
            <person name="Marletaz F."/>
            <person name="Cho S.J."/>
            <person name="Edsinger-Gonzales E."/>
            <person name="Havlak P."/>
            <person name="Hellsten U."/>
            <person name="Kuo D.H."/>
            <person name="Larsson T."/>
            <person name="Lv J."/>
            <person name="Arendt D."/>
            <person name="Savage R."/>
            <person name="Osoegawa K."/>
            <person name="de Jong P."/>
            <person name="Grimwood J."/>
            <person name="Chapman J.A."/>
            <person name="Shapiro H."/>
            <person name="Aerts A."/>
            <person name="Otillar R.P."/>
            <person name="Terry A.Y."/>
            <person name="Boore J.L."/>
            <person name="Grigoriev I.V."/>
            <person name="Lindberg D.R."/>
            <person name="Seaver E.C."/>
            <person name="Weisblat D.A."/>
            <person name="Putnam N.H."/>
            <person name="Rokhsar D.S."/>
        </authorList>
    </citation>
    <scope>NUCLEOTIDE SEQUENCE</scope>
    <source>
        <strain evidence="9 11">I ESC-2004</strain>
    </source>
</reference>
<comment type="similarity">
    <text evidence="1 8">Belongs to the cytochrome P450 family.</text>
</comment>
<feature type="non-terminal residue" evidence="9">
    <location>
        <position position="1"/>
    </location>
</feature>
<dbReference type="Gene3D" id="1.10.630.10">
    <property type="entry name" value="Cytochrome P450"/>
    <property type="match status" value="1"/>
</dbReference>
<evidence type="ECO:0000256" key="2">
    <source>
        <dbReference type="ARBA" id="ARBA00022617"/>
    </source>
</evidence>
<dbReference type="STRING" id="283909.R7VET1"/>
<evidence type="ECO:0000256" key="4">
    <source>
        <dbReference type="ARBA" id="ARBA00023002"/>
    </source>
</evidence>
<evidence type="ECO:0000256" key="3">
    <source>
        <dbReference type="ARBA" id="ARBA00022723"/>
    </source>
</evidence>
<name>R7VET1_CAPTE</name>
<dbReference type="EMBL" id="KB294287">
    <property type="protein sequence ID" value="ELU14801.1"/>
    <property type="molecule type" value="Genomic_DNA"/>
</dbReference>
<dbReference type="InterPro" id="IPR017972">
    <property type="entry name" value="Cyt_P450_CS"/>
</dbReference>
<evidence type="ECO:0000256" key="7">
    <source>
        <dbReference type="PIRSR" id="PIRSR602403-1"/>
    </source>
</evidence>
<dbReference type="GO" id="GO:0020037">
    <property type="term" value="F:heme binding"/>
    <property type="evidence" value="ECO:0007669"/>
    <property type="project" value="InterPro"/>
</dbReference>
<keyword evidence="11" id="KW-1185">Reference proteome</keyword>
<dbReference type="InterPro" id="IPR036396">
    <property type="entry name" value="Cyt_P450_sf"/>
</dbReference>
<reference evidence="10" key="3">
    <citation type="submission" date="2015-06" db="UniProtKB">
        <authorList>
            <consortium name="EnsemblMetazoa"/>
        </authorList>
    </citation>
    <scope>IDENTIFICATION</scope>
</reference>
<dbReference type="GO" id="GO:0016705">
    <property type="term" value="F:oxidoreductase activity, acting on paired donors, with incorporation or reduction of molecular oxygen"/>
    <property type="evidence" value="ECO:0007669"/>
    <property type="project" value="InterPro"/>
</dbReference>
<dbReference type="InterPro" id="IPR002403">
    <property type="entry name" value="Cyt_P450_E_grp-IV"/>
</dbReference>
<organism evidence="9">
    <name type="scientific">Capitella teleta</name>
    <name type="common">Polychaete worm</name>
    <dbReference type="NCBI Taxonomy" id="283909"/>
    <lineage>
        <taxon>Eukaryota</taxon>
        <taxon>Metazoa</taxon>
        <taxon>Spiralia</taxon>
        <taxon>Lophotrochozoa</taxon>
        <taxon>Annelida</taxon>
        <taxon>Polychaeta</taxon>
        <taxon>Sedentaria</taxon>
        <taxon>Scolecida</taxon>
        <taxon>Capitellidae</taxon>
        <taxon>Capitella</taxon>
    </lineage>
</organism>
<feature type="non-terminal residue" evidence="9">
    <location>
        <position position="95"/>
    </location>
</feature>
<dbReference type="GO" id="GO:0005506">
    <property type="term" value="F:iron ion binding"/>
    <property type="evidence" value="ECO:0007669"/>
    <property type="project" value="InterPro"/>
</dbReference>
<dbReference type="InterPro" id="IPR001128">
    <property type="entry name" value="Cyt_P450"/>
</dbReference>
<dbReference type="SUPFAM" id="SSF48264">
    <property type="entry name" value="Cytochrome P450"/>
    <property type="match status" value="1"/>
</dbReference>
<dbReference type="AlphaFoldDB" id="R7VET1"/>
<dbReference type="Proteomes" id="UP000014760">
    <property type="component" value="Unassembled WGS sequence"/>
</dbReference>
<evidence type="ECO:0000256" key="5">
    <source>
        <dbReference type="ARBA" id="ARBA00023004"/>
    </source>
</evidence>
<comment type="cofactor">
    <cofactor evidence="7">
        <name>heme</name>
        <dbReference type="ChEBI" id="CHEBI:30413"/>
    </cofactor>
</comment>
<sequence>LYSIRFLRQVMNESVRCSVLGAVAGRVQAVDVEVGGHQIPAHTPVVMAIGVTHVNEEFYPAPERFDPGRFTEENVKSRPSLSFNPFGFGKRKCLG</sequence>
<dbReference type="PRINTS" id="PR00465">
    <property type="entry name" value="EP450IV"/>
</dbReference>
<evidence type="ECO:0000256" key="1">
    <source>
        <dbReference type="ARBA" id="ARBA00010617"/>
    </source>
</evidence>
<accession>R7VET1</accession>